<evidence type="ECO:0000313" key="12">
    <source>
        <dbReference type="EMBL" id="CAB3848304.1"/>
    </source>
</evidence>
<keyword evidence="4 10" id="KW-0547">Nucleotide-binding</keyword>
<feature type="binding site" evidence="10">
    <location>
        <begin position="188"/>
        <end position="191"/>
    </location>
    <ligand>
        <name>substrate</name>
    </ligand>
</feature>
<keyword evidence="7 10" id="KW-0546">Nucleotide metabolism</keyword>
<comment type="function">
    <text evidence="10">Pyrophosphatase that catalyzes the hydrolysis of nucleoside triphosphates to their monophosphate derivatives, with a high preference for the non-canonical purine nucleotides XTP (xanthosine triphosphate), dITP (deoxyinosine triphosphate) and ITP. Seems to function as a house-cleaning enzyme that removes non-canonical purine nucleotides from the nucleotide pool, thus preventing their incorporation into DNA/RNA and avoiding chromosomal lesions.</text>
</comment>
<dbReference type="FunFam" id="3.90.950.10:FF:000001">
    <property type="entry name" value="dITP/XTP pyrophosphatase"/>
    <property type="match status" value="1"/>
</dbReference>
<dbReference type="GO" id="GO:0009117">
    <property type="term" value="P:nucleotide metabolic process"/>
    <property type="evidence" value="ECO:0007669"/>
    <property type="project" value="UniProtKB-KW"/>
</dbReference>
<evidence type="ECO:0000256" key="5">
    <source>
        <dbReference type="ARBA" id="ARBA00022801"/>
    </source>
</evidence>
<evidence type="ECO:0000256" key="6">
    <source>
        <dbReference type="ARBA" id="ARBA00022842"/>
    </source>
</evidence>
<dbReference type="GO" id="GO:0005829">
    <property type="term" value="C:cytosol"/>
    <property type="evidence" value="ECO:0007669"/>
    <property type="project" value="TreeGrafter"/>
</dbReference>
<dbReference type="GO" id="GO:0035870">
    <property type="term" value="F:dITP diphosphatase activity"/>
    <property type="evidence" value="ECO:0007669"/>
    <property type="project" value="UniProtKB-UniRule"/>
</dbReference>
<evidence type="ECO:0000256" key="7">
    <source>
        <dbReference type="ARBA" id="ARBA00023080"/>
    </source>
</evidence>
<comment type="cofactor">
    <cofactor evidence="10">
        <name>Mg(2+)</name>
        <dbReference type="ChEBI" id="CHEBI:18420"/>
    </cofactor>
    <text evidence="10">Binds 1 Mg(2+) ion per subunit.</text>
</comment>
<evidence type="ECO:0000313" key="15">
    <source>
        <dbReference type="Proteomes" id="UP000494161"/>
    </source>
</evidence>
<evidence type="ECO:0000256" key="8">
    <source>
        <dbReference type="ARBA" id="ARBA00051875"/>
    </source>
</evidence>
<feature type="binding site" evidence="10">
    <location>
        <begin position="216"/>
        <end position="217"/>
    </location>
    <ligand>
        <name>substrate</name>
    </ligand>
</feature>
<dbReference type="PANTHER" id="PTHR11067">
    <property type="entry name" value="INOSINE TRIPHOSPHATE PYROPHOSPHATASE/HAM1 PROTEIN"/>
    <property type="match status" value="1"/>
</dbReference>
<dbReference type="Pfam" id="PF01725">
    <property type="entry name" value="Ham1p_like"/>
    <property type="match status" value="1"/>
</dbReference>
<keyword evidence="3 10" id="KW-0479">Metal-binding</keyword>
<feature type="binding site" evidence="10">
    <location>
        <position position="103"/>
    </location>
    <ligand>
        <name>substrate</name>
    </ligand>
</feature>
<dbReference type="GO" id="GO:0000166">
    <property type="term" value="F:nucleotide binding"/>
    <property type="evidence" value="ECO:0007669"/>
    <property type="project" value="UniProtKB-KW"/>
</dbReference>
<dbReference type="GO" id="GO:0036222">
    <property type="term" value="F:XTP diphosphatase activity"/>
    <property type="evidence" value="ECO:0007669"/>
    <property type="project" value="UniProtKB-UniRule"/>
</dbReference>
<comment type="catalytic activity">
    <reaction evidence="9 10">
        <text>XTP + H2O = XMP + diphosphate + H(+)</text>
        <dbReference type="Rhea" id="RHEA:28610"/>
        <dbReference type="ChEBI" id="CHEBI:15377"/>
        <dbReference type="ChEBI" id="CHEBI:15378"/>
        <dbReference type="ChEBI" id="CHEBI:33019"/>
        <dbReference type="ChEBI" id="CHEBI:57464"/>
        <dbReference type="ChEBI" id="CHEBI:61314"/>
        <dbReference type="EC" id="3.6.1.66"/>
    </reaction>
</comment>
<organism evidence="12 14">
    <name type="scientific">Achromobacter ruhlandii</name>
    <dbReference type="NCBI Taxonomy" id="72557"/>
    <lineage>
        <taxon>Bacteria</taxon>
        <taxon>Pseudomonadati</taxon>
        <taxon>Pseudomonadota</taxon>
        <taxon>Betaproteobacteria</taxon>
        <taxon>Burkholderiales</taxon>
        <taxon>Alcaligenaceae</taxon>
        <taxon>Achromobacter</taxon>
    </lineage>
</organism>
<dbReference type="Proteomes" id="UP000494122">
    <property type="component" value="Unassembled WGS sequence"/>
</dbReference>
<dbReference type="Gene3D" id="3.90.950.10">
    <property type="match status" value="1"/>
</dbReference>
<comment type="catalytic activity">
    <reaction evidence="10">
        <text>ITP + H2O = IMP + diphosphate + H(+)</text>
        <dbReference type="Rhea" id="RHEA:29399"/>
        <dbReference type="ChEBI" id="CHEBI:15377"/>
        <dbReference type="ChEBI" id="CHEBI:15378"/>
        <dbReference type="ChEBI" id="CHEBI:33019"/>
        <dbReference type="ChEBI" id="CHEBI:58053"/>
        <dbReference type="ChEBI" id="CHEBI:61402"/>
        <dbReference type="EC" id="3.6.1.66"/>
    </reaction>
</comment>
<dbReference type="Proteomes" id="UP000494161">
    <property type="component" value="Unassembled WGS sequence"/>
</dbReference>
<keyword evidence="6 10" id="KW-0460">Magnesium</keyword>
<comment type="subunit">
    <text evidence="2 10">Homodimer.</text>
</comment>
<dbReference type="AlphaFoldDB" id="A0A6S7CGN9"/>
<dbReference type="GO" id="GO:0046872">
    <property type="term" value="F:metal ion binding"/>
    <property type="evidence" value="ECO:0007669"/>
    <property type="project" value="UniProtKB-KW"/>
</dbReference>
<reference evidence="14 15" key="1">
    <citation type="submission" date="2020-04" db="EMBL/GenBank/DDBJ databases">
        <authorList>
            <person name="De Canck E."/>
        </authorList>
    </citation>
    <scope>NUCLEOTIDE SEQUENCE [LARGE SCALE GENOMIC DNA]</scope>
    <source>
        <strain evidence="12 14">LMG 3328</strain>
        <strain evidence="13 15">LMG 7053</strain>
    </source>
</reference>
<evidence type="ECO:0000256" key="3">
    <source>
        <dbReference type="ARBA" id="ARBA00022723"/>
    </source>
</evidence>
<evidence type="ECO:0000313" key="14">
    <source>
        <dbReference type="Proteomes" id="UP000494122"/>
    </source>
</evidence>
<keyword evidence="15" id="KW-1185">Reference proteome</keyword>
<evidence type="ECO:0000256" key="11">
    <source>
        <dbReference type="RuleBase" id="RU003781"/>
    </source>
</evidence>
<feature type="binding site" evidence="10">
    <location>
        <position position="102"/>
    </location>
    <ligand>
        <name>Mg(2+)</name>
        <dbReference type="ChEBI" id="CHEBI:18420"/>
    </ligand>
</feature>
<sequence>MSVLFRAPRPLRPGIGAAPYTICAMTSPKIPDSLRRVVLASNNPGKLREFSALFAPLGIELVPQGELGVPEAEEPHVTFVENALTKARHASRLTGLPALADDSGLCVAALDGAPGVYSARYAKMHGGEKSDQANNALLVRNLATASDRSACYVAVLALVRGENDPRPLIGEGLWQGEIIDQPEGANGFGYDPHFYLPDQGLTAAALEPEEKNRISHRARALRELLSKLNQA</sequence>
<keyword evidence="5 10" id="KW-0378">Hydrolase</keyword>
<evidence type="ECO:0000313" key="13">
    <source>
        <dbReference type="EMBL" id="CAB3942402.1"/>
    </source>
</evidence>
<dbReference type="EMBL" id="CADILJ010000006">
    <property type="protein sequence ID" value="CAB3942402.1"/>
    <property type="molecule type" value="Genomic_DNA"/>
</dbReference>
<evidence type="ECO:0000256" key="2">
    <source>
        <dbReference type="ARBA" id="ARBA00011738"/>
    </source>
</evidence>
<feature type="binding site" evidence="10">
    <location>
        <begin position="41"/>
        <end position="46"/>
    </location>
    <ligand>
        <name>substrate</name>
    </ligand>
</feature>
<evidence type="ECO:0000256" key="1">
    <source>
        <dbReference type="ARBA" id="ARBA00008023"/>
    </source>
</evidence>
<dbReference type="SUPFAM" id="SSF52972">
    <property type="entry name" value="ITPase-like"/>
    <property type="match status" value="1"/>
</dbReference>
<dbReference type="InterPro" id="IPR020922">
    <property type="entry name" value="dITP/XTP_pyrophosphatase"/>
</dbReference>
<dbReference type="HAMAP" id="MF_01405">
    <property type="entry name" value="Non_canon_purine_NTPase"/>
    <property type="match status" value="1"/>
</dbReference>
<accession>A0A6S7CGN9</accession>
<evidence type="ECO:0000256" key="4">
    <source>
        <dbReference type="ARBA" id="ARBA00022741"/>
    </source>
</evidence>
<comment type="similarity">
    <text evidence="1 10 11">Belongs to the HAM1 NTPase family.</text>
</comment>
<gene>
    <name evidence="12" type="ORF">LMG3328_01639</name>
    <name evidence="13" type="ORF">LMG7053_01173</name>
</gene>
<evidence type="ECO:0000256" key="10">
    <source>
        <dbReference type="HAMAP-Rule" id="MF_01405"/>
    </source>
</evidence>
<feature type="active site" description="Proton acceptor" evidence="10">
    <location>
        <position position="102"/>
    </location>
</feature>
<comment type="catalytic activity">
    <reaction evidence="8 10">
        <text>dITP + H2O = dIMP + diphosphate + H(+)</text>
        <dbReference type="Rhea" id="RHEA:28342"/>
        <dbReference type="ChEBI" id="CHEBI:15377"/>
        <dbReference type="ChEBI" id="CHEBI:15378"/>
        <dbReference type="ChEBI" id="CHEBI:33019"/>
        <dbReference type="ChEBI" id="CHEBI:61194"/>
        <dbReference type="ChEBI" id="CHEBI:61382"/>
        <dbReference type="EC" id="3.6.1.66"/>
    </reaction>
</comment>
<dbReference type="CDD" id="cd00515">
    <property type="entry name" value="HAM1"/>
    <property type="match status" value="1"/>
</dbReference>
<protein>
    <recommendedName>
        <fullName evidence="10">dITP/XTP pyrophosphatase</fullName>
        <ecNumber evidence="10">3.6.1.66</ecNumber>
    </recommendedName>
    <alternativeName>
        <fullName evidence="10">Non-canonical purine NTP pyrophosphatase</fullName>
    </alternativeName>
    <alternativeName>
        <fullName evidence="10">Non-standard purine NTP pyrophosphatase</fullName>
    </alternativeName>
    <alternativeName>
        <fullName evidence="10">Nucleoside-triphosphate diphosphatase</fullName>
    </alternativeName>
    <alternativeName>
        <fullName evidence="10">Nucleoside-triphosphate pyrophosphatase</fullName>
        <shortName evidence="10">NTPase</shortName>
    </alternativeName>
</protein>
<feature type="binding site" evidence="10">
    <location>
        <position position="73"/>
    </location>
    <ligand>
        <name>Mg(2+)</name>
        <dbReference type="ChEBI" id="CHEBI:18420"/>
    </ligand>
</feature>
<dbReference type="NCBIfam" id="TIGR00042">
    <property type="entry name" value="RdgB/HAM1 family non-canonical purine NTP pyrophosphatase"/>
    <property type="match status" value="1"/>
</dbReference>
<dbReference type="EMBL" id="CADILE010000004">
    <property type="protein sequence ID" value="CAB3848304.1"/>
    <property type="molecule type" value="Genomic_DNA"/>
</dbReference>
<dbReference type="GO" id="GO:0009146">
    <property type="term" value="P:purine nucleoside triphosphate catabolic process"/>
    <property type="evidence" value="ECO:0007669"/>
    <property type="project" value="UniProtKB-UniRule"/>
</dbReference>
<evidence type="ECO:0000256" key="9">
    <source>
        <dbReference type="ARBA" id="ARBA00052017"/>
    </source>
</evidence>
<dbReference type="InterPro" id="IPR029001">
    <property type="entry name" value="ITPase-like_fam"/>
</dbReference>
<dbReference type="InterPro" id="IPR002637">
    <property type="entry name" value="RdgB/HAM1"/>
</dbReference>
<dbReference type="EC" id="3.6.1.66" evidence="10"/>
<feature type="binding site" evidence="10">
    <location>
        <position position="211"/>
    </location>
    <ligand>
        <name>substrate</name>
    </ligand>
</feature>
<dbReference type="GO" id="GO:0017111">
    <property type="term" value="F:ribonucleoside triphosphate phosphatase activity"/>
    <property type="evidence" value="ECO:0007669"/>
    <property type="project" value="InterPro"/>
</dbReference>
<name>A0A6S7CGN9_9BURK</name>
<dbReference type="PANTHER" id="PTHR11067:SF9">
    <property type="entry name" value="INOSINE TRIPHOSPHATE PYROPHOSPHATASE"/>
    <property type="match status" value="1"/>
</dbReference>
<dbReference type="GO" id="GO:0036220">
    <property type="term" value="F:ITP diphosphatase activity"/>
    <property type="evidence" value="ECO:0007669"/>
    <property type="project" value="UniProtKB-UniRule"/>
</dbReference>
<proteinExistence type="inferred from homology"/>